<evidence type="ECO:0000313" key="2">
    <source>
        <dbReference type="EMBL" id="MBA0784407.1"/>
    </source>
</evidence>
<dbReference type="Proteomes" id="UP000593568">
    <property type="component" value="Unassembled WGS sequence"/>
</dbReference>
<dbReference type="InterPro" id="IPR002156">
    <property type="entry name" value="RNaseH_domain"/>
</dbReference>
<dbReference type="InterPro" id="IPR012337">
    <property type="entry name" value="RNaseH-like_sf"/>
</dbReference>
<name>A0A7J9FGN7_9ROSI</name>
<sequence length="217" mass="24980">MNHLFRRCPITIEVWSELNCLHFFNIQGIEFEQWLTWAIWKDRNKKVHDRKIIIGKDTANFVSSYMEELKRLEENTCTKRKEDVSWKAPSSLVIKINFDSAFDGRRFRLVSGVAVRDERGAVFFTHTSFHKGVVSAFAAEALACQLAVSTGFDNGWIRVIIEGDSLTTVKKYKSLKIDKSHIGVFIRNIQQMKSNFQEISFNHVPRSANKLAHALAT</sequence>
<reference evidence="2 3" key="1">
    <citation type="journal article" date="2019" name="Genome Biol. Evol.">
        <title>Insights into the evolution of the New World diploid cottons (Gossypium, subgenus Houzingenia) based on genome sequencing.</title>
        <authorList>
            <person name="Grover C.E."/>
            <person name="Arick M.A. 2nd"/>
            <person name="Thrash A."/>
            <person name="Conover J.L."/>
            <person name="Sanders W.S."/>
            <person name="Peterson D.G."/>
            <person name="Frelichowski J.E."/>
            <person name="Scheffler J.A."/>
            <person name="Scheffler B.E."/>
            <person name="Wendel J.F."/>
        </authorList>
    </citation>
    <scope>NUCLEOTIDE SEQUENCE [LARGE SCALE GENOMIC DNA]</scope>
    <source>
        <strain evidence="2">8</strain>
        <tissue evidence="2">Leaf</tissue>
    </source>
</reference>
<dbReference type="PANTHER" id="PTHR47074:SF61">
    <property type="entry name" value="RNASE H TYPE-1 DOMAIN-CONTAINING PROTEIN"/>
    <property type="match status" value="1"/>
</dbReference>
<protein>
    <recommendedName>
        <fullName evidence="1">RNase H type-1 domain-containing protein</fullName>
    </recommendedName>
</protein>
<dbReference type="GO" id="GO:0003676">
    <property type="term" value="F:nucleic acid binding"/>
    <property type="evidence" value="ECO:0007669"/>
    <property type="project" value="InterPro"/>
</dbReference>
<proteinExistence type="predicted"/>
<dbReference type="GO" id="GO:0004523">
    <property type="term" value="F:RNA-DNA hybrid ribonuclease activity"/>
    <property type="evidence" value="ECO:0007669"/>
    <property type="project" value="InterPro"/>
</dbReference>
<evidence type="ECO:0000259" key="1">
    <source>
        <dbReference type="Pfam" id="PF13456"/>
    </source>
</evidence>
<keyword evidence="3" id="KW-1185">Reference proteome</keyword>
<dbReference type="CDD" id="cd06222">
    <property type="entry name" value="RNase_H_like"/>
    <property type="match status" value="1"/>
</dbReference>
<comment type="caution">
    <text evidence="2">The sequence shown here is derived from an EMBL/GenBank/DDBJ whole genome shotgun (WGS) entry which is preliminary data.</text>
</comment>
<dbReference type="SUPFAM" id="SSF53098">
    <property type="entry name" value="Ribonuclease H-like"/>
    <property type="match status" value="1"/>
</dbReference>
<dbReference type="InterPro" id="IPR052929">
    <property type="entry name" value="RNase_H-like_EbsB-rel"/>
</dbReference>
<accession>A0A7J9FGN7</accession>
<dbReference type="InterPro" id="IPR044730">
    <property type="entry name" value="RNase_H-like_dom_plant"/>
</dbReference>
<feature type="domain" description="RNase H type-1" evidence="1">
    <location>
        <begin position="97"/>
        <end position="216"/>
    </location>
</feature>
<dbReference type="EMBL" id="JABEZW010000036">
    <property type="protein sequence ID" value="MBA0784407.1"/>
    <property type="molecule type" value="Genomic_DNA"/>
</dbReference>
<dbReference type="Gene3D" id="3.30.420.10">
    <property type="entry name" value="Ribonuclease H-like superfamily/Ribonuclease H"/>
    <property type="match status" value="1"/>
</dbReference>
<dbReference type="Pfam" id="PF13456">
    <property type="entry name" value="RVT_3"/>
    <property type="match status" value="1"/>
</dbReference>
<dbReference type="InterPro" id="IPR036397">
    <property type="entry name" value="RNaseH_sf"/>
</dbReference>
<dbReference type="PANTHER" id="PTHR47074">
    <property type="entry name" value="BNAC02G40300D PROTEIN"/>
    <property type="match status" value="1"/>
</dbReference>
<dbReference type="AlphaFoldDB" id="A0A7J9FGN7"/>
<evidence type="ECO:0000313" key="3">
    <source>
        <dbReference type="Proteomes" id="UP000593568"/>
    </source>
</evidence>
<organism evidence="2 3">
    <name type="scientific">Gossypium trilobum</name>
    <dbReference type="NCBI Taxonomy" id="34281"/>
    <lineage>
        <taxon>Eukaryota</taxon>
        <taxon>Viridiplantae</taxon>
        <taxon>Streptophyta</taxon>
        <taxon>Embryophyta</taxon>
        <taxon>Tracheophyta</taxon>
        <taxon>Spermatophyta</taxon>
        <taxon>Magnoliopsida</taxon>
        <taxon>eudicotyledons</taxon>
        <taxon>Gunneridae</taxon>
        <taxon>Pentapetalae</taxon>
        <taxon>rosids</taxon>
        <taxon>malvids</taxon>
        <taxon>Malvales</taxon>
        <taxon>Malvaceae</taxon>
        <taxon>Malvoideae</taxon>
        <taxon>Gossypium</taxon>
    </lineage>
</organism>
<gene>
    <name evidence="2" type="ORF">Gotri_006900</name>
</gene>